<name>A0A1M4MM14_9EURY</name>
<dbReference type="EMBL" id="FMID01000044">
    <property type="protein sequence ID" value="SCL75955.1"/>
    <property type="molecule type" value="Genomic_DNA"/>
</dbReference>
<proteinExistence type="predicted"/>
<dbReference type="RefSeq" id="WP_143727258.1">
    <property type="nucleotide sequence ID" value="NZ_FMID01000044.1"/>
</dbReference>
<protein>
    <submittedName>
        <fullName evidence="1">Uncharacterized protein</fullName>
    </submittedName>
</protein>
<dbReference type="AlphaFoldDB" id="A0A1M4MM14"/>
<evidence type="ECO:0000313" key="2">
    <source>
        <dbReference type="Proteomes" id="UP000184671"/>
    </source>
</evidence>
<dbReference type="Gene3D" id="3.40.50.300">
    <property type="entry name" value="P-loop containing nucleotide triphosphate hydrolases"/>
    <property type="match status" value="1"/>
</dbReference>
<dbReference type="SUPFAM" id="SSF52540">
    <property type="entry name" value="P-loop containing nucleoside triphosphate hydrolases"/>
    <property type="match status" value="1"/>
</dbReference>
<gene>
    <name evidence="1" type="ORF">L21_1874</name>
</gene>
<reference evidence="1 2" key="1">
    <citation type="submission" date="2016-08" db="EMBL/GenBank/DDBJ databases">
        <authorList>
            <person name="Seilhamer J.J."/>
        </authorList>
    </citation>
    <scope>NUCLEOTIDE SEQUENCE [LARGE SCALE GENOMIC DNA]</scope>
    <source>
        <strain evidence="1">L21-II-0</strain>
    </source>
</reference>
<sequence>MSKSISPVHPFALGPGGSRFELLVATFYLTSMLKGELPFGFEKGGLIFSVKLQQRNKGNPVDDIVIKAEKGTLSVQVKHSIRFTNRKPRPNGKPPEFYDALSQCWDLYNRKTFNKDTDCFGIAIDAANLLGKNRNDIFDTITWAKNEISVVAYLQQLEKFKAKKKYFEIFQDLLADISKGPVHDEITWDFIRHLIILPFDFHQTSGYSGNELRNKLLDLVKHRSVDNAMALCSRIYDLATTYAITGGEFDSYSLEKQLPSNIYVPINNTLTSYVLQKNLAFQLKQKITREKNSKKYIPRIFTETPHAKDELRLFSDPVLLTQKIVEDLQKIDIYLYNEITWKLDFPQINIVLPDNFQIPNTLQEVIVASDALKRYVSKLKTDLKDMDPEKGAKVSQHINYSNRSLFEEIKYLLWGCNHSIQHRLENVERHLDILSSQILIVEGKAASGKTNFICNFADTTLNSRQQTSFYATGYDLSIEATTSLKGYLVNRFNDEYDGKLAPFLKDVERISLKDNKPLLIIIDGINEHSDLAHFARQLEQLIEDFTSDIHVRFILTCRSEYFEKRFVNLRNASFKDKTTFIEDLTHNLAPIHRKFMLNAYFRYFRINCHPSREVVDRFVGDPLILRLFCEAYEPEEKSETVTIEPLNNIILDILFEQYNLRITKRFEEKYPESGFTRKYKKLLYELANYMLMESSFSNVPVESIPNELHDIVNMLVNEGVMLRKDLADKTSIIEDSEVINFTYDEFRDYILANFLIYTIAPSNFEKFKEIYSKSISPDSPVAEGLEKYTFILSRKNKNHAILGFLESIDNYADIFLNGIFLVDNSLISEKDLELIRTLFQKDSHHAQQIYSRVRNRRSKKDFPLLNIWLFLDLVAQFDKNDYIRLINPIFSPRYGRLENTCTSIESILEGCTADTIERDNNLSLLELLLCLSPVPPVYSQSITPFELFLRIADDHPKPAISLIKKYLREKESYVSQKLWAEIAFSSSKFKVKEIYDIAIQLQNELLIKDNPELSEALRIFLSRCTELTLVEAD</sequence>
<organism evidence="1 2">
    <name type="scientific">Methanoculleus chikugoensis</name>
    <dbReference type="NCBI Taxonomy" id="118126"/>
    <lineage>
        <taxon>Archaea</taxon>
        <taxon>Methanobacteriati</taxon>
        <taxon>Methanobacteriota</taxon>
        <taxon>Stenosarchaea group</taxon>
        <taxon>Methanomicrobia</taxon>
        <taxon>Methanomicrobiales</taxon>
        <taxon>Methanomicrobiaceae</taxon>
        <taxon>Methanoculleus</taxon>
    </lineage>
</organism>
<dbReference type="InterPro" id="IPR027417">
    <property type="entry name" value="P-loop_NTPase"/>
</dbReference>
<evidence type="ECO:0000313" key="1">
    <source>
        <dbReference type="EMBL" id="SCL75955.1"/>
    </source>
</evidence>
<accession>A0A1M4MM14</accession>
<dbReference type="Proteomes" id="UP000184671">
    <property type="component" value="Unassembled WGS sequence"/>
</dbReference>